<dbReference type="GO" id="GO:0005737">
    <property type="term" value="C:cytoplasm"/>
    <property type="evidence" value="ECO:0007669"/>
    <property type="project" value="TreeGrafter"/>
</dbReference>
<reference evidence="14" key="1">
    <citation type="submission" date="2014-12" db="EMBL/GenBank/DDBJ databases">
        <authorList>
            <person name="Jaenicke S."/>
        </authorList>
    </citation>
    <scope>NUCLEOTIDE SEQUENCE [LARGE SCALE GENOMIC DNA]</scope>
    <source>
        <strain evidence="14">CBS1600</strain>
    </source>
</reference>
<evidence type="ECO:0000313" key="16">
    <source>
        <dbReference type="Proteomes" id="UP000038830"/>
    </source>
</evidence>
<evidence type="ECO:0000313" key="15">
    <source>
        <dbReference type="EMBL" id="ODV75536.1"/>
    </source>
</evidence>
<evidence type="ECO:0000256" key="4">
    <source>
        <dbReference type="ARBA" id="ARBA00022605"/>
    </source>
</evidence>
<dbReference type="InterPro" id="IPR014729">
    <property type="entry name" value="Rossmann-like_a/b/a_fold"/>
</dbReference>
<dbReference type="Gene3D" id="3.40.50.620">
    <property type="entry name" value="HUPs"/>
    <property type="match status" value="1"/>
</dbReference>
<gene>
    <name evidence="14" type="ORF">BN1211_3060</name>
    <name evidence="15" type="ORF">CYBJADRAFT_166263</name>
</gene>
<evidence type="ECO:0000256" key="12">
    <source>
        <dbReference type="ARBA" id="ARBA00082553"/>
    </source>
</evidence>
<dbReference type="AlphaFoldDB" id="A0A0H5C3Y5"/>
<feature type="domain" description="Phosphoadenosine phosphosulphate reductase" evidence="13">
    <location>
        <begin position="60"/>
        <end position="235"/>
    </location>
</feature>
<evidence type="ECO:0000256" key="2">
    <source>
        <dbReference type="ARBA" id="ARBA00009732"/>
    </source>
</evidence>
<evidence type="ECO:0000256" key="1">
    <source>
        <dbReference type="ARBA" id="ARBA00004848"/>
    </source>
</evidence>
<dbReference type="STRING" id="983966.A0A0H5C3Y5"/>
<comment type="pathway">
    <text evidence="1">Sulfur metabolism; hydrogen sulfide biosynthesis; sulfite from sulfate: step 3/3.</text>
</comment>
<reference evidence="15 17" key="3">
    <citation type="journal article" date="2016" name="Proc. Natl. Acad. Sci. U.S.A.">
        <title>Comparative genomics of biotechnologically important yeasts.</title>
        <authorList>
            <person name="Riley R."/>
            <person name="Haridas S."/>
            <person name="Wolfe K.H."/>
            <person name="Lopes M.R."/>
            <person name="Hittinger C.T."/>
            <person name="Goeker M."/>
            <person name="Salamov A.A."/>
            <person name="Wisecaver J.H."/>
            <person name="Long T.M."/>
            <person name="Calvey C.H."/>
            <person name="Aerts A.L."/>
            <person name="Barry K.W."/>
            <person name="Choi C."/>
            <person name="Clum A."/>
            <person name="Coughlan A.Y."/>
            <person name="Deshpande S."/>
            <person name="Douglass A.P."/>
            <person name="Hanson S.J."/>
            <person name="Klenk H.-P."/>
            <person name="LaButti K.M."/>
            <person name="Lapidus A."/>
            <person name="Lindquist E.A."/>
            <person name="Lipzen A.M."/>
            <person name="Meier-Kolthoff J.P."/>
            <person name="Ohm R.A."/>
            <person name="Otillar R.P."/>
            <person name="Pangilinan J.L."/>
            <person name="Peng Y."/>
            <person name="Rokas A."/>
            <person name="Rosa C.A."/>
            <person name="Scheuner C."/>
            <person name="Sibirny A.A."/>
            <person name="Slot J.C."/>
            <person name="Stielow J.B."/>
            <person name="Sun H."/>
            <person name="Kurtzman C.P."/>
            <person name="Blackwell M."/>
            <person name="Grigoriev I.V."/>
            <person name="Jeffries T.W."/>
        </authorList>
    </citation>
    <scope>NUCLEOTIDE SEQUENCE [LARGE SCALE GENOMIC DNA]</scope>
    <source>
        <strain evidence="17">ATCC 18201 / CBS 1600 / BCRC 20928 / JCM 3617 / NBRC 0987 / NRRL Y-1542</strain>
        <strain evidence="15">NRRL Y-1542</strain>
    </source>
</reference>
<accession>A0A0H5C3Y5</accession>
<dbReference type="GO" id="GO:0019379">
    <property type="term" value="P:sulfate assimilation, phosphoadenylyl sulfate reduction by phosphoadenylyl-sulfate reductase (thioredoxin)"/>
    <property type="evidence" value="ECO:0007669"/>
    <property type="project" value="InterPro"/>
</dbReference>
<dbReference type="GO" id="GO:0009086">
    <property type="term" value="P:methionine biosynthetic process"/>
    <property type="evidence" value="ECO:0007669"/>
    <property type="project" value="UniProtKB-KW"/>
</dbReference>
<dbReference type="InterPro" id="IPR011800">
    <property type="entry name" value="PAPS_reductase_CysH"/>
</dbReference>
<dbReference type="PANTHER" id="PTHR46509">
    <property type="entry name" value="PHOSPHOADENOSINE PHOSPHOSULFATE REDUCTASE"/>
    <property type="match status" value="1"/>
</dbReference>
<dbReference type="InterPro" id="IPR004511">
    <property type="entry name" value="PAPS/APS_Rdtase"/>
</dbReference>
<evidence type="ECO:0000256" key="11">
    <source>
        <dbReference type="ARBA" id="ARBA00082472"/>
    </source>
</evidence>
<keyword evidence="5" id="KW-0521">NADP</keyword>
<dbReference type="OrthoDB" id="7869097at2759"/>
<evidence type="ECO:0000256" key="9">
    <source>
        <dbReference type="ARBA" id="ARBA00052536"/>
    </source>
</evidence>
<comment type="catalytic activity">
    <reaction evidence="9">
        <text>[thioredoxin]-disulfide + sulfite + adenosine 3',5'-bisphosphate + 2 H(+) = [thioredoxin]-dithiol + 3'-phosphoadenylyl sulfate</text>
        <dbReference type="Rhea" id="RHEA:11724"/>
        <dbReference type="Rhea" id="RHEA-COMP:10698"/>
        <dbReference type="Rhea" id="RHEA-COMP:10700"/>
        <dbReference type="ChEBI" id="CHEBI:15378"/>
        <dbReference type="ChEBI" id="CHEBI:17359"/>
        <dbReference type="ChEBI" id="CHEBI:29950"/>
        <dbReference type="ChEBI" id="CHEBI:50058"/>
        <dbReference type="ChEBI" id="CHEBI:58339"/>
        <dbReference type="ChEBI" id="CHEBI:58343"/>
        <dbReference type="EC" id="1.8.4.8"/>
    </reaction>
</comment>
<dbReference type="PIRSF" id="PIRSF000857">
    <property type="entry name" value="PAPS_reductase"/>
    <property type="match status" value="1"/>
</dbReference>
<dbReference type="InterPro" id="IPR002500">
    <property type="entry name" value="PAPS_reduct_dom"/>
</dbReference>
<keyword evidence="4" id="KW-0028">Amino-acid biosynthesis</keyword>
<dbReference type="GO" id="GO:0004604">
    <property type="term" value="F:phosphoadenylyl-sulfate reductase (thioredoxin) activity"/>
    <property type="evidence" value="ECO:0007669"/>
    <property type="project" value="UniProtKB-EC"/>
</dbReference>
<evidence type="ECO:0000256" key="3">
    <source>
        <dbReference type="ARBA" id="ARBA00013096"/>
    </source>
</evidence>
<evidence type="ECO:0000259" key="13">
    <source>
        <dbReference type="Pfam" id="PF01507"/>
    </source>
</evidence>
<dbReference type="Proteomes" id="UP000038830">
    <property type="component" value="Unassembled WGS sequence"/>
</dbReference>
<dbReference type="NCBIfam" id="TIGR02057">
    <property type="entry name" value="PAPS_reductase"/>
    <property type="match status" value="1"/>
</dbReference>
<evidence type="ECO:0000256" key="5">
    <source>
        <dbReference type="ARBA" id="ARBA00022857"/>
    </source>
</evidence>
<dbReference type="CDD" id="cd23945">
    <property type="entry name" value="PAPS_reductase"/>
    <property type="match status" value="1"/>
</dbReference>
<dbReference type="FunFam" id="3.40.50.620:FF:000151">
    <property type="entry name" value="Phosphoadenosine phosphosulfate reductase"/>
    <property type="match status" value="1"/>
</dbReference>
<reference evidence="16" key="2">
    <citation type="journal article" date="2015" name="J. Biotechnol.">
        <title>The structure of the Cyberlindnera jadinii genome and its relation to Candida utilis analyzed by the occurrence of single nucleotide polymorphisms.</title>
        <authorList>
            <person name="Rupp O."/>
            <person name="Brinkrolf K."/>
            <person name="Buerth C."/>
            <person name="Kunigo M."/>
            <person name="Schneider J."/>
            <person name="Jaenicke S."/>
            <person name="Goesmann A."/>
            <person name="Puehler A."/>
            <person name="Jaeger K.-E."/>
            <person name="Ernst J.F."/>
        </authorList>
    </citation>
    <scope>NUCLEOTIDE SEQUENCE [LARGE SCALE GENOMIC DNA]</scope>
    <source>
        <strain evidence="16">ATCC 18201 / CBS 1600 / BCRC 20928 / JCM 3617 / NBRC 0987 / NRRL Y-1542</strain>
    </source>
</reference>
<evidence type="ECO:0000313" key="17">
    <source>
        <dbReference type="Proteomes" id="UP000094389"/>
    </source>
</evidence>
<accession>A0A1E4S7R4</accession>
<dbReference type="EMBL" id="KV453926">
    <property type="protein sequence ID" value="ODV75536.1"/>
    <property type="molecule type" value="Genomic_DNA"/>
</dbReference>
<evidence type="ECO:0000256" key="6">
    <source>
        <dbReference type="ARBA" id="ARBA00023002"/>
    </source>
</evidence>
<dbReference type="PANTHER" id="PTHR46509:SF1">
    <property type="entry name" value="PHOSPHOADENOSINE PHOSPHOSULFATE REDUCTASE"/>
    <property type="match status" value="1"/>
</dbReference>
<dbReference type="EMBL" id="CDQK01000003">
    <property type="protein sequence ID" value="CEP22658.1"/>
    <property type="molecule type" value="Genomic_DNA"/>
</dbReference>
<dbReference type="NCBIfam" id="TIGR00434">
    <property type="entry name" value="cysH"/>
    <property type="match status" value="1"/>
</dbReference>
<evidence type="ECO:0000256" key="8">
    <source>
        <dbReference type="ARBA" id="ARBA00023192"/>
    </source>
</evidence>
<dbReference type="SUPFAM" id="SSF52402">
    <property type="entry name" value="Adenine nucleotide alpha hydrolases-like"/>
    <property type="match status" value="1"/>
</dbReference>
<name>A0A0H5C3Y5_CYBJN</name>
<keyword evidence="8" id="KW-0198">Cysteine biosynthesis</keyword>
<keyword evidence="7" id="KW-0486">Methionine biosynthesis</keyword>
<comment type="similarity">
    <text evidence="2">Belongs to the PAPS reductase family. CysH subfamily.</text>
</comment>
<keyword evidence="17" id="KW-1185">Reference proteome</keyword>
<evidence type="ECO:0000256" key="7">
    <source>
        <dbReference type="ARBA" id="ARBA00023167"/>
    </source>
</evidence>
<protein>
    <recommendedName>
        <fullName evidence="3">phosphoadenylyl-sulfate reductase (thioredoxin)</fullName>
        <ecNumber evidence="3">1.8.4.8</ecNumber>
    </recommendedName>
    <alternativeName>
        <fullName evidence="10">3'-phosphoadenylylsulfate reductase</fullName>
    </alternativeName>
    <alternativeName>
        <fullName evidence="12">PAPS reductase, thioredoxin dependent</fullName>
    </alternativeName>
    <alternativeName>
        <fullName evidence="11">PAdoPS reductase</fullName>
    </alternativeName>
</protein>
<dbReference type="OMA" id="PIARWTQ"/>
<sequence length="275" mass="31530">MTTTEVQLSKTQIKTKSVKTYDIKGKVILTQEHLDHLNSKLADLSPEQILQWATITFPNLYQTTAFGLSGLVTIDMLAQMGKNTELIFIDTLHHFPQTLELVENVKERYPQNKVNVYKPMKAATELEFEKVYGEQLWETNEDMYDFLVKVEPAQRAYKELDVVAVFTGRRRSQGGARDKLQILEIDEASNIIKINPMANWSFDQVLSYIKQNNVPYNELLDLGYRSVGDYHSTAPVAEGEDERSGRWKGRVKSECGIHQTSKFAQYLNSLVETKE</sequence>
<keyword evidence="6" id="KW-0560">Oxidoreductase</keyword>
<dbReference type="Pfam" id="PF01507">
    <property type="entry name" value="PAPS_reduct"/>
    <property type="match status" value="1"/>
</dbReference>
<dbReference type="Proteomes" id="UP000094389">
    <property type="component" value="Unassembled WGS sequence"/>
</dbReference>
<proteinExistence type="inferred from homology"/>
<dbReference type="EC" id="1.8.4.8" evidence="3"/>
<organism evidence="14 16">
    <name type="scientific">Cyberlindnera jadinii (strain ATCC 18201 / CBS 1600 / BCRC 20928 / JCM 3617 / NBRC 0987 / NRRL Y-1542)</name>
    <name type="common">Torula yeast</name>
    <name type="synonym">Candida utilis</name>
    <dbReference type="NCBI Taxonomy" id="983966"/>
    <lineage>
        <taxon>Eukaryota</taxon>
        <taxon>Fungi</taxon>
        <taxon>Dikarya</taxon>
        <taxon>Ascomycota</taxon>
        <taxon>Saccharomycotina</taxon>
        <taxon>Saccharomycetes</taxon>
        <taxon>Phaffomycetales</taxon>
        <taxon>Phaffomycetaceae</taxon>
        <taxon>Cyberlindnera</taxon>
    </lineage>
</organism>
<evidence type="ECO:0000256" key="10">
    <source>
        <dbReference type="ARBA" id="ARBA00078053"/>
    </source>
</evidence>
<dbReference type="HAMAP" id="MF_00063">
    <property type="entry name" value="CysH"/>
    <property type="match status" value="1"/>
</dbReference>
<dbReference type="NCBIfam" id="NF002537">
    <property type="entry name" value="PRK02090.1"/>
    <property type="match status" value="1"/>
</dbReference>
<evidence type="ECO:0000313" key="14">
    <source>
        <dbReference type="EMBL" id="CEP22658.1"/>
    </source>
</evidence>
<dbReference type="GO" id="GO:0019344">
    <property type="term" value="P:cysteine biosynthetic process"/>
    <property type="evidence" value="ECO:0007669"/>
    <property type="project" value="UniProtKB-KW"/>
</dbReference>